<proteinExistence type="predicted"/>
<comment type="caution">
    <text evidence="1">The sequence shown here is derived from an EMBL/GenBank/DDBJ whole genome shotgun (WGS) entry which is preliminary data.</text>
</comment>
<reference evidence="1 2" key="1">
    <citation type="submission" date="2016-12" db="EMBL/GenBank/DDBJ databases">
        <title>The genomes of Aspergillus section Nigri reveals drivers in fungal speciation.</title>
        <authorList>
            <consortium name="DOE Joint Genome Institute"/>
            <person name="Vesth T.C."/>
            <person name="Nybo J."/>
            <person name="Theobald S."/>
            <person name="Brandl J."/>
            <person name="Frisvad J.C."/>
            <person name="Nielsen K.F."/>
            <person name="Lyhne E.K."/>
            <person name="Kogle M.E."/>
            <person name="Kuo A."/>
            <person name="Riley R."/>
            <person name="Clum A."/>
            <person name="Nolan M."/>
            <person name="Lipzen A."/>
            <person name="Salamov A."/>
            <person name="Henrissat B."/>
            <person name="Wiebenga A."/>
            <person name="De Vries R.P."/>
            <person name="Grigoriev I.V."/>
            <person name="Mortensen U.H."/>
            <person name="Andersen M.R."/>
            <person name="Baker S.E."/>
        </authorList>
    </citation>
    <scope>NUCLEOTIDE SEQUENCE [LARGE SCALE GENOMIC DNA]</scope>
    <source>
        <strain evidence="1 2">IBT 23096</strain>
    </source>
</reference>
<name>A0A2I2G1C0_9EURO</name>
<organism evidence="1 2">
    <name type="scientific">Aspergillus steynii IBT 23096</name>
    <dbReference type="NCBI Taxonomy" id="1392250"/>
    <lineage>
        <taxon>Eukaryota</taxon>
        <taxon>Fungi</taxon>
        <taxon>Dikarya</taxon>
        <taxon>Ascomycota</taxon>
        <taxon>Pezizomycotina</taxon>
        <taxon>Eurotiomycetes</taxon>
        <taxon>Eurotiomycetidae</taxon>
        <taxon>Eurotiales</taxon>
        <taxon>Aspergillaceae</taxon>
        <taxon>Aspergillus</taxon>
        <taxon>Aspergillus subgen. Circumdati</taxon>
    </lineage>
</organism>
<evidence type="ECO:0000313" key="2">
    <source>
        <dbReference type="Proteomes" id="UP000234275"/>
    </source>
</evidence>
<evidence type="ECO:0000313" key="1">
    <source>
        <dbReference type="EMBL" id="PLB46669.1"/>
    </source>
</evidence>
<dbReference type="VEuPathDB" id="FungiDB:P170DRAFT_511364"/>
<sequence length="488" mass="56698">MAHQAHNIPWGLLASNLEWKSPTPWNNFATNLYPRMKPNQAKDLTHFVNAFVQNLAEHAACERKKYPAHYEPPQPSDVILSDATVRKILPTVRRWRNEDFPLSCRHEMCECDPIPYEERLMSAFLRPPHSRSEHWEYPHMNDAAFFNFQILQTLLLYGEMDPILRVCAHPDSHDLLKFWYVGDFWEGPGDLGWDKICQHMTKVYICLNIAYCFPETWDFASGRTEENDYRNAKFYQKTLITAAGVTPWDVRTYPHTQFFGMEESCGRLDLRTNTGKSEHWLLDEGYNAMMRNKGKRQCARASLWDFKYKAENNPVGFYGRVPIHEFLALWMPEGWGYAPSGDEVDEVRAVLCQRGLPVELALDVMDFAGYRPPRGRLGVPHDPMHPGNREALGQYLKYCWQTMVRCYTLATEMGMDPVGSMNAGEGMNWKNFVADAIVDLFGHHKDGRKHHWTEVEFVEKLPRVWYKKESVSDDDAPDGWRGPFTTFV</sequence>
<keyword evidence="2" id="KW-1185">Reference proteome</keyword>
<dbReference type="OrthoDB" id="3204049at2759"/>
<dbReference type="GeneID" id="36562589"/>
<protein>
    <submittedName>
        <fullName evidence="1">Uncharacterized protein</fullName>
    </submittedName>
</protein>
<dbReference type="AlphaFoldDB" id="A0A2I2G1C0"/>
<dbReference type="Proteomes" id="UP000234275">
    <property type="component" value="Unassembled WGS sequence"/>
</dbReference>
<gene>
    <name evidence="1" type="ORF">P170DRAFT_511364</name>
</gene>
<dbReference type="RefSeq" id="XP_024701971.1">
    <property type="nucleotide sequence ID" value="XM_024854883.1"/>
</dbReference>
<dbReference type="EMBL" id="MSFO01000006">
    <property type="protein sequence ID" value="PLB46669.1"/>
    <property type="molecule type" value="Genomic_DNA"/>
</dbReference>
<accession>A0A2I2G1C0</accession>